<dbReference type="OrthoDB" id="2213423at2"/>
<evidence type="ECO:0000313" key="4">
    <source>
        <dbReference type="Proteomes" id="UP000198972"/>
    </source>
</evidence>
<evidence type="ECO:0000313" key="3">
    <source>
        <dbReference type="EMBL" id="SDF90349.1"/>
    </source>
</evidence>
<keyword evidence="4" id="KW-1185">Reference proteome</keyword>
<dbReference type="Pfam" id="PF00975">
    <property type="entry name" value="Thioesterase"/>
    <property type="match status" value="1"/>
</dbReference>
<feature type="domain" description="Thioesterase" evidence="2">
    <location>
        <begin position="4"/>
        <end position="228"/>
    </location>
</feature>
<comment type="similarity">
    <text evidence="1">Belongs to the thioesterase family.</text>
</comment>
<organism evidence="3 4">
    <name type="scientific">Fontibacillus panacisegetis</name>
    <dbReference type="NCBI Taxonomy" id="670482"/>
    <lineage>
        <taxon>Bacteria</taxon>
        <taxon>Bacillati</taxon>
        <taxon>Bacillota</taxon>
        <taxon>Bacilli</taxon>
        <taxon>Bacillales</taxon>
        <taxon>Paenibacillaceae</taxon>
        <taxon>Fontibacillus</taxon>
    </lineage>
</organism>
<proteinExistence type="inferred from homology"/>
<dbReference type="Proteomes" id="UP000198972">
    <property type="component" value="Unassembled WGS sequence"/>
</dbReference>
<dbReference type="GO" id="GO:0008610">
    <property type="term" value="P:lipid biosynthetic process"/>
    <property type="evidence" value="ECO:0007669"/>
    <property type="project" value="TreeGrafter"/>
</dbReference>
<protein>
    <submittedName>
        <fullName evidence="3">Surfactin synthase thioesterase subunit</fullName>
    </submittedName>
</protein>
<dbReference type="EMBL" id="FNBG01000020">
    <property type="protein sequence ID" value="SDF90349.1"/>
    <property type="molecule type" value="Genomic_DNA"/>
</dbReference>
<dbReference type="InterPro" id="IPR001031">
    <property type="entry name" value="Thioesterase"/>
</dbReference>
<reference evidence="3 4" key="1">
    <citation type="submission" date="2016-10" db="EMBL/GenBank/DDBJ databases">
        <authorList>
            <person name="de Groot N.N."/>
        </authorList>
    </citation>
    <scope>NUCLEOTIDE SEQUENCE [LARGE SCALE GENOMIC DNA]</scope>
    <source>
        <strain evidence="3 4">DSM 28129</strain>
    </source>
</reference>
<sequence>MKVKLFCLPFAGGSAVIYFQWKKYLNANIELIPLELPGRGAKSSQALKHSMQEIVSELYNHIQDKLGRDESYAIFGHSMGSLISFELYHELINNGFKEPVHLFVSAGRAPDRAREKKIHNLPDEEFKQEVLKYSASSSIVFENKEMFDFFVPILRADFEILETYTFQNRERKIECNLTALYGSDDHTVAINEMEQWKSHSSGCWNIHCVQGDHFFAKDQPEQVALLINEAIAGSKCLVAPKA</sequence>
<accession>A0A1G7PXI7</accession>
<dbReference type="InterPro" id="IPR029058">
    <property type="entry name" value="AB_hydrolase_fold"/>
</dbReference>
<gene>
    <name evidence="3" type="ORF">SAMN04488542_1206</name>
</gene>
<dbReference type="SUPFAM" id="SSF53474">
    <property type="entry name" value="alpha/beta-Hydrolases"/>
    <property type="match status" value="1"/>
</dbReference>
<dbReference type="RefSeq" id="WP_091232753.1">
    <property type="nucleotide sequence ID" value="NZ_FNBG01000020.1"/>
</dbReference>
<dbReference type="STRING" id="670482.SAMN04488542_1206"/>
<evidence type="ECO:0000256" key="1">
    <source>
        <dbReference type="ARBA" id="ARBA00007169"/>
    </source>
</evidence>
<dbReference type="Gene3D" id="3.40.50.1820">
    <property type="entry name" value="alpha/beta hydrolase"/>
    <property type="match status" value="1"/>
</dbReference>
<name>A0A1G7PXI7_9BACL</name>
<dbReference type="InterPro" id="IPR012223">
    <property type="entry name" value="TEII"/>
</dbReference>
<evidence type="ECO:0000259" key="2">
    <source>
        <dbReference type="Pfam" id="PF00975"/>
    </source>
</evidence>
<dbReference type="AlphaFoldDB" id="A0A1G7PXI7"/>
<dbReference type="PANTHER" id="PTHR11487">
    <property type="entry name" value="THIOESTERASE"/>
    <property type="match status" value="1"/>
</dbReference>
<dbReference type="PANTHER" id="PTHR11487:SF0">
    <property type="entry name" value="S-ACYL FATTY ACID SYNTHASE THIOESTERASE, MEDIUM CHAIN"/>
    <property type="match status" value="1"/>
</dbReference>